<name>A0A261XTB6_9FUNG</name>
<comment type="caution">
    <text evidence="1">The sequence shown here is derived from an EMBL/GenBank/DDBJ whole genome shotgun (WGS) entry which is preliminary data.</text>
</comment>
<organism evidence="1 2">
    <name type="scientific">Bifiguratus adelaidae</name>
    <dbReference type="NCBI Taxonomy" id="1938954"/>
    <lineage>
        <taxon>Eukaryota</taxon>
        <taxon>Fungi</taxon>
        <taxon>Fungi incertae sedis</taxon>
        <taxon>Mucoromycota</taxon>
        <taxon>Mucoromycotina</taxon>
        <taxon>Endogonomycetes</taxon>
        <taxon>Endogonales</taxon>
        <taxon>Endogonales incertae sedis</taxon>
        <taxon>Bifiguratus</taxon>
    </lineage>
</organism>
<gene>
    <name evidence="1" type="ORF">BZG36_05471</name>
</gene>
<reference evidence="1 2" key="1">
    <citation type="journal article" date="2017" name="Mycologia">
        <title>Bifiguratus adelaidae, gen. et sp. nov., a new member of Mucoromycotina in endophytic and soil-dwelling habitats.</title>
        <authorList>
            <person name="Torres-Cruz T.J."/>
            <person name="Billingsley Tobias T.L."/>
            <person name="Almatruk M."/>
            <person name="Hesse C."/>
            <person name="Kuske C.R."/>
            <person name="Desiro A."/>
            <person name="Benucci G.M."/>
            <person name="Bonito G."/>
            <person name="Stajich J.E."/>
            <person name="Dunlap C."/>
            <person name="Arnold A.E."/>
            <person name="Porras-Alfaro A."/>
        </authorList>
    </citation>
    <scope>NUCLEOTIDE SEQUENCE [LARGE SCALE GENOMIC DNA]</scope>
    <source>
        <strain evidence="1 2">AZ0501</strain>
    </source>
</reference>
<accession>A0A261XTB6</accession>
<protein>
    <submittedName>
        <fullName evidence="1">Uncharacterized protein</fullName>
    </submittedName>
</protein>
<dbReference type="Proteomes" id="UP000242875">
    <property type="component" value="Unassembled WGS sequence"/>
</dbReference>
<dbReference type="EMBL" id="MVBO01000287">
    <property type="protein sequence ID" value="OZJ01606.1"/>
    <property type="molecule type" value="Genomic_DNA"/>
</dbReference>
<keyword evidence="2" id="KW-1185">Reference proteome</keyword>
<proteinExistence type="predicted"/>
<evidence type="ECO:0000313" key="1">
    <source>
        <dbReference type="EMBL" id="OZJ01606.1"/>
    </source>
</evidence>
<sequence length="567" mass="64403">MSEPTLAASLPLKQREKASKIPLYSSISVTAQHRSLAAPLTTTWSERDIQAAINAPLFGSHHDNLVFPDPNDTAISIFSVSSAEDEPDFAPTVGKRSSDRTLPQEFRILFLGQASSKDKETVVSKIANAIQDGLQEDFENSLLKFGANHVTTRDFTWQNESHGRADEAYYFICKSLGFDEAISSEGKAADSVKPTAKPESASVMGSIDLIVYFYHHCIPESSTSNAMSPSESIITTTSTNTATKTSVLFDQEYEDALESDMMVLWRAGKFGIPVLVLEARSIPIHDCKFLGLPGKCLFEPTLDPSPIHQIMSSRQYLEQLLHWFKVRTLKMELAGWDRIDECCYRRYLWTGVMELASFEVLDTWRLWWTLRDIWGMQRIHKQPIDNMQPSPRRRVWRVVFLLLVSVGLLLALQHPLPRSPVRFHWDNKHRRHDVGANLTWDAIPPLSSSVISSILASTASTASPKPHHDSDIQELQDNSLRFAHRPSLDLVHIVQHVQLSAMHLKHAARQYLFTLVRQMLLLVQVTQRQIREHGIALLTQWHKLWQSRPKRLRANRLPKELRASSEV</sequence>
<evidence type="ECO:0000313" key="2">
    <source>
        <dbReference type="Proteomes" id="UP000242875"/>
    </source>
</evidence>
<dbReference type="AlphaFoldDB" id="A0A261XTB6"/>